<evidence type="ECO:0000313" key="3">
    <source>
        <dbReference type="Proteomes" id="UP000664701"/>
    </source>
</evidence>
<sequence length="34" mass="4175">MSIFQFTEEYNQRQPPDKKSEGAIQRFRKNKMKI</sequence>
<organism evidence="2 3">
    <name type="scientific">Candidatus Enterococcus lowellii</name>
    <dbReference type="NCBI Taxonomy" id="2230877"/>
    <lineage>
        <taxon>Bacteria</taxon>
        <taxon>Bacillati</taxon>
        <taxon>Bacillota</taxon>
        <taxon>Bacilli</taxon>
        <taxon>Lactobacillales</taxon>
        <taxon>Enterococcaceae</taxon>
        <taxon>Enterococcus</taxon>
    </lineage>
</organism>
<feature type="region of interest" description="Disordered" evidence="1">
    <location>
        <begin position="1"/>
        <end position="34"/>
    </location>
</feature>
<dbReference type="EMBL" id="CP147251">
    <property type="protein sequence ID" value="WYJ77087.1"/>
    <property type="molecule type" value="Genomic_DNA"/>
</dbReference>
<proteinExistence type="predicted"/>
<evidence type="ECO:0000313" key="2">
    <source>
        <dbReference type="EMBL" id="WYJ77087.1"/>
    </source>
</evidence>
<gene>
    <name evidence="2" type="ORF">DOK78_001725</name>
</gene>
<name>A0ABZ2SMN9_9ENTE</name>
<reference evidence="2 3" key="1">
    <citation type="submission" date="2024-03" db="EMBL/GenBank/DDBJ databases">
        <title>The Genome Sequence of Enterococcus sp. DIV2402.</title>
        <authorList>
            <consortium name="The Broad Institute Genomics Platform"/>
            <consortium name="The Broad Institute Microbial Omics Core"/>
            <consortium name="The Broad Institute Genomic Center for Infectious Diseases"/>
            <person name="Earl A."/>
            <person name="Manson A."/>
            <person name="Gilmore M."/>
            <person name="Schwartman J."/>
            <person name="Shea T."/>
            <person name="Abouelleil A."/>
            <person name="Cao P."/>
            <person name="Chapman S."/>
            <person name="Cusick C."/>
            <person name="Young S."/>
            <person name="Neafsey D."/>
            <person name="Nusbaum C."/>
            <person name="Birren B."/>
        </authorList>
    </citation>
    <scope>NUCLEOTIDE SEQUENCE [LARGE SCALE GENOMIC DNA]</scope>
    <source>
        <strain evidence="2 3">DIV2402</strain>
    </source>
</reference>
<feature type="compositionally biased region" description="Polar residues" evidence="1">
    <location>
        <begin position="1"/>
        <end position="14"/>
    </location>
</feature>
<accession>A0ABZ2SMN9</accession>
<evidence type="ECO:0000256" key="1">
    <source>
        <dbReference type="SAM" id="MobiDB-lite"/>
    </source>
</evidence>
<dbReference type="Proteomes" id="UP000664701">
    <property type="component" value="Chromosome"/>
</dbReference>
<keyword evidence="3" id="KW-1185">Reference proteome</keyword>
<protein>
    <submittedName>
        <fullName evidence="2">Uncharacterized protein</fullName>
    </submittedName>
</protein>